<feature type="domain" description="MD-2-related lipid-recognition" evidence="1">
    <location>
        <begin position="14"/>
        <end position="128"/>
    </location>
</feature>
<evidence type="ECO:0000259" key="1">
    <source>
        <dbReference type="SMART" id="SM00737"/>
    </source>
</evidence>
<dbReference type="AlphaFoldDB" id="A0A8U0TUV5"/>
<sequence length="138" mass="15568">IHTICNTDKLQMFYRSCDPLQDIGISVNTCPPMPPSYKGNLRVSLLLRQSIEELYLSANVLTGVVAPLSHDEPLCLPDFPCFTFCSRKKGVYIMNLFFLCSPLQGQHDVHVVLVNQYGYHIACFNVTFIKDRGDKGLI</sequence>
<dbReference type="Proteomes" id="UP000808372">
    <property type="component" value="Chromosome 33"/>
</dbReference>
<name>A0A8U0TUV5_SALNM</name>
<feature type="non-terminal residue" evidence="3">
    <location>
        <position position="1"/>
    </location>
</feature>
<dbReference type="GO" id="GO:0031666">
    <property type="term" value="P:positive regulation of lipopolysaccharide-mediated signaling pathway"/>
    <property type="evidence" value="ECO:0007669"/>
    <property type="project" value="TreeGrafter"/>
</dbReference>
<gene>
    <name evidence="3" type="primary">ly86</name>
</gene>
<evidence type="ECO:0000313" key="3">
    <source>
        <dbReference type="RefSeq" id="XP_038828905.1"/>
    </source>
</evidence>
<dbReference type="PANTHER" id="PTHR20838:SF0">
    <property type="entry name" value="LYMPHOCYTE ANTIGEN 86"/>
    <property type="match status" value="1"/>
</dbReference>
<dbReference type="SMART" id="SM00737">
    <property type="entry name" value="ML"/>
    <property type="match status" value="1"/>
</dbReference>
<proteinExistence type="predicted"/>
<dbReference type="InterPro" id="IPR039945">
    <property type="entry name" value="LY86"/>
</dbReference>
<protein>
    <submittedName>
        <fullName evidence="3">Lymphocyte antigen 86</fullName>
    </submittedName>
</protein>
<evidence type="ECO:0000313" key="2">
    <source>
        <dbReference type="Proteomes" id="UP000808372"/>
    </source>
</evidence>
<dbReference type="RefSeq" id="XP_038828905.1">
    <property type="nucleotide sequence ID" value="XM_038972977.1"/>
</dbReference>
<dbReference type="CTD" id="9450"/>
<organism evidence="2 3">
    <name type="scientific">Salvelinus namaycush</name>
    <name type="common">Lake trout</name>
    <name type="synonym">Salmo namaycush</name>
    <dbReference type="NCBI Taxonomy" id="8040"/>
    <lineage>
        <taxon>Eukaryota</taxon>
        <taxon>Metazoa</taxon>
        <taxon>Chordata</taxon>
        <taxon>Craniata</taxon>
        <taxon>Vertebrata</taxon>
        <taxon>Euteleostomi</taxon>
        <taxon>Actinopterygii</taxon>
        <taxon>Neopterygii</taxon>
        <taxon>Teleostei</taxon>
        <taxon>Protacanthopterygii</taxon>
        <taxon>Salmoniformes</taxon>
        <taxon>Salmonidae</taxon>
        <taxon>Salmoninae</taxon>
        <taxon>Salvelinus</taxon>
    </lineage>
</organism>
<keyword evidence="2" id="KW-1185">Reference proteome</keyword>
<dbReference type="PANTHER" id="PTHR20838">
    <property type="entry name" value="LYMPHOCYTE ANTIGEN 86"/>
    <property type="match status" value="1"/>
</dbReference>
<dbReference type="KEGG" id="snh:120027878"/>
<accession>A0A8U0TUV5</accession>
<reference evidence="3" key="1">
    <citation type="submission" date="2025-08" db="UniProtKB">
        <authorList>
            <consortium name="RefSeq"/>
        </authorList>
    </citation>
    <scope>IDENTIFICATION</scope>
    <source>
        <tissue evidence="3">White muscle</tissue>
    </source>
</reference>
<dbReference type="InterPro" id="IPR003172">
    <property type="entry name" value="ML_dom"/>
</dbReference>
<dbReference type="GeneID" id="120027878"/>
<dbReference type="GO" id="GO:0045087">
    <property type="term" value="P:innate immune response"/>
    <property type="evidence" value="ECO:0007669"/>
    <property type="project" value="TreeGrafter"/>
</dbReference>
<dbReference type="Gene3D" id="2.60.40.770">
    <property type="match status" value="1"/>
</dbReference>